<gene>
    <name evidence="1" type="ORF">GCM10023090_19730</name>
</gene>
<keyword evidence="2" id="KW-1185">Reference proteome</keyword>
<dbReference type="Proteomes" id="UP001501788">
    <property type="component" value="Unassembled WGS sequence"/>
</dbReference>
<evidence type="ECO:0000313" key="1">
    <source>
        <dbReference type="EMBL" id="GAA4425186.1"/>
    </source>
</evidence>
<evidence type="ECO:0000313" key="2">
    <source>
        <dbReference type="Proteomes" id="UP001501788"/>
    </source>
</evidence>
<organism evidence="1 2">
    <name type="scientific">Acidovorax lacteus</name>
    <dbReference type="NCBI Taxonomy" id="1924988"/>
    <lineage>
        <taxon>Bacteria</taxon>
        <taxon>Pseudomonadati</taxon>
        <taxon>Pseudomonadota</taxon>
        <taxon>Betaproteobacteria</taxon>
        <taxon>Burkholderiales</taxon>
        <taxon>Comamonadaceae</taxon>
        <taxon>Acidovorax</taxon>
    </lineage>
</organism>
<protein>
    <submittedName>
        <fullName evidence="1">DUF4390 domain-containing protein</fullName>
    </submittedName>
</protein>
<reference evidence="2" key="1">
    <citation type="journal article" date="2019" name="Int. J. Syst. Evol. Microbiol.">
        <title>The Global Catalogue of Microorganisms (GCM) 10K type strain sequencing project: providing services to taxonomists for standard genome sequencing and annotation.</title>
        <authorList>
            <consortium name="The Broad Institute Genomics Platform"/>
            <consortium name="The Broad Institute Genome Sequencing Center for Infectious Disease"/>
            <person name="Wu L."/>
            <person name="Ma J."/>
        </authorList>
    </citation>
    <scope>NUCLEOTIDE SEQUENCE [LARGE SCALE GENOMIC DNA]</scope>
    <source>
        <strain evidence="2">JCM 31890</strain>
    </source>
</reference>
<sequence length="216" mass="24667">MTTTASITHCWKKGPDAPRRAWAFLRWLPLLVCLAWWAGPARAVEGGALKLERGDDGLYLSTVLQFNLPDLARDALEKGIPLYFVAEVEMVRDRWYWSDKQVAQTFRYLRLSYQPLTRRWRLSLSPQPLNTGGLGVALGQNFDELEDALAAMKRITRWRIADLTALDVDQGHTVQLRFRLDLSQLPRPFQIGAVGQSGWNLLVVRSQRWPLPEGAR</sequence>
<dbReference type="EMBL" id="BAABEX010000013">
    <property type="protein sequence ID" value="GAA4425186.1"/>
    <property type="molecule type" value="Genomic_DNA"/>
</dbReference>
<dbReference type="InterPro" id="IPR025500">
    <property type="entry name" value="DUF4390"/>
</dbReference>
<proteinExistence type="predicted"/>
<accession>A0ABP8LAC9</accession>
<comment type="caution">
    <text evidence="1">The sequence shown here is derived from an EMBL/GenBank/DDBJ whole genome shotgun (WGS) entry which is preliminary data.</text>
</comment>
<dbReference type="Pfam" id="PF14334">
    <property type="entry name" value="DUF4390"/>
    <property type="match status" value="1"/>
</dbReference>
<name>A0ABP8LAC9_9BURK</name>